<gene>
    <name evidence="2" type="ORF">THAOC_37706</name>
</gene>
<evidence type="ECO:0000313" key="3">
    <source>
        <dbReference type="Proteomes" id="UP000266841"/>
    </source>
</evidence>
<keyword evidence="3" id="KW-1185">Reference proteome</keyword>
<feature type="compositionally biased region" description="Basic and acidic residues" evidence="1">
    <location>
        <begin position="40"/>
        <end position="54"/>
    </location>
</feature>
<organism evidence="2 3">
    <name type="scientific">Thalassiosira oceanica</name>
    <name type="common">Marine diatom</name>
    <dbReference type="NCBI Taxonomy" id="159749"/>
    <lineage>
        <taxon>Eukaryota</taxon>
        <taxon>Sar</taxon>
        <taxon>Stramenopiles</taxon>
        <taxon>Ochrophyta</taxon>
        <taxon>Bacillariophyta</taxon>
        <taxon>Coscinodiscophyceae</taxon>
        <taxon>Thalassiosirophycidae</taxon>
        <taxon>Thalassiosirales</taxon>
        <taxon>Thalassiosiraceae</taxon>
        <taxon>Thalassiosira</taxon>
    </lineage>
</organism>
<protein>
    <submittedName>
        <fullName evidence="2">Uncharacterized protein</fullName>
    </submittedName>
</protein>
<proteinExistence type="predicted"/>
<accession>K0R5I8</accession>
<comment type="caution">
    <text evidence="2">The sequence shown here is derived from an EMBL/GenBank/DDBJ whole genome shotgun (WGS) entry which is preliminary data.</text>
</comment>
<reference evidence="2 3" key="1">
    <citation type="journal article" date="2012" name="Genome Biol.">
        <title>Genome and low-iron response of an oceanic diatom adapted to chronic iron limitation.</title>
        <authorList>
            <person name="Lommer M."/>
            <person name="Specht M."/>
            <person name="Roy A.S."/>
            <person name="Kraemer L."/>
            <person name="Andreson R."/>
            <person name="Gutowska M.A."/>
            <person name="Wolf J."/>
            <person name="Bergner S.V."/>
            <person name="Schilhabel M.B."/>
            <person name="Klostermeier U.C."/>
            <person name="Beiko R.G."/>
            <person name="Rosenstiel P."/>
            <person name="Hippler M."/>
            <person name="Laroche J."/>
        </authorList>
    </citation>
    <scope>NUCLEOTIDE SEQUENCE [LARGE SCALE GENOMIC DNA]</scope>
    <source>
        <strain evidence="2 3">CCMP1005</strain>
    </source>
</reference>
<sequence>MDSDTAGGFKESVSRKLSSICASVSSQRTGELTCTYRRCQTETKSRPSLDRRDSANMNETASPNLLKASPPSSGSLLTFFGEQLPRSGLSRGYDKWLDLVSLPFSSLCPAWWPYLIPRGETPRVTHKTKQPDFFTWQGSTRVFHPPDDADDKWKKDPIYLKKLLQGGQSLETSTKVVLGWLVNTEVDLP</sequence>
<dbReference type="Proteomes" id="UP000266841">
    <property type="component" value="Unassembled WGS sequence"/>
</dbReference>
<dbReference type="AlphaFoldDB" id="K0R5I8"/>
<evidence type="ECO:0000256" key="1">
    <source>
        <dbReference type="SAM" id="MobiDB-lite"/>
    </source>
</evidence>
<name>K0R5I8_THAOC</name>
<dbReference type="EMBL" id="AGNL01050601">
    <property type="protein sequence ID" value="EJK43811.1"/>
    <property type="molecule type" value="Genomic_DNA"/>
</dbReference>
<feature type="region of interest" description="Disordered" evidence="1">
    <location>
        <begin position="40"/>
        <end position="67"/>
    </location>
</feature>
<evidence type="ECO:0000313" key="2">
    <source>
        <dbReference type="EMBL" id="EJK43811.1"/>
    </source>
</evidence>